<feature type="chain" id="PRO_5027907513" evidence="4">
    <location>
        <begin position="20"/>
        <end position="102"/>
    </location>
</feature>
<dbReference type="AlphaFoldDB" id="A0A6P5ZLF9"/>
<reference evidence="6" key="1">
    <citation type="submission" date="2025-08" db="UniProtKB">
        <authorList>
            <consortium name="RefSeq"/>
        </authorList>
    </citation>
    <scope>IDENTIFICATION</scope>
    <source>
        <tissue evidence="6">Fruit stalk</tissue>
    </source>
</reference>
<keyword evidence="2" id="KW-1015">Disulfide bond</keyword>
<evidence type="ECO:0000256" key="4">
    <source>
        <dbReference type="SAM" id="SignalP"/>
    </source>
</evidence>
<dbReference type="InterPro" id="IPR035513">
    <property type="entry name" value="Invertase/methylesterase_inhib"/>
</dbReference>
<organism evidence="5 6">
    <name type="scientific">Durio zibethinus</name>
    <name type="common">Durian</name>
    <dbReference type="NCBI Taxonomy" id="66656"/>
    <lineage>
        <taxon>Eukaryota</taxon>
        <taxon>Viridiplantae</taxon>
        <taxon>Streptophyta</taxon>
        <taxon>Embryophyta</taxon>
        <taxon>Tracheophyta</taxon>
        <taxon>Spermatophyta</taxon>
        <taxon>Magnoliopsida</taxon>
        <taxon>eudicotyledons</taxon>
        <taxon>Gunneridae</taxon>
        <taxon>Pentapetalae</taxon>
        <taxon>rosids</taxon>
        <taxon>malvids</taxon>
        <taxon>Malvales</taxon>
        <taxon>Malvaceae</taxon>
        <taxon>Helicteroideae</taxon>
        <taxon>Durio</taxon>
    </lineage>
</organism>
<accession>A0A6P5ZLF9</accession>
<dbReference type="SUPFAM" id="SSF101148">
    <property type="entry name" value="Plant invertase/pectin methylesterase inhibitor"/>
    <property type="match status" value="1"/>
</dbReference>
<dbReference type="InterPro" id="IPR052421">
    <property type="entry name" value="PCW_Enzyme_Inhibitor"/>
</dbReference>
<dbReference type="PANTHER" id="PTHR36710:SF12">
    <property type="entry name" value="CELL WALL _ VACUOLAR INHIBITOR OF FRUCTOSIDASE 2-LIKE"/>
    <property type="match status" value="1"/>
</dbReference>
<comment type="similarity">
    <text evidence="3">Belongs to the PMEI family.</text>
</comment>
<dbReference type="KEGG" id="dzi:111301949"/>
<keyword evidence="5" id="KW-1185">Reference proteome</keyword>
<dbReference type="Gene3D" id="1.20.140.40">
    <property type="entry name" value="Invertase/pectin methylesterase inhibitor family protein"/>
    <property type="match status" value="1"/>
</dbReference>
<name>A0A6P5ZLF9_DURZI</name>
<dbReference type="GO" id="GO:0004857">
    <property type="term" value="F:enzyme inhibitor activity"/>
    <property type="evidence" value="ECO:0007669"/>
    <property type="project" value="InterPro"/>
</dbReference>
<keyword evidence="1 4" id="KW-0732">Signal</keyword>
<evidence type="ECO:0000256" key="3">
    <source>
        <dbReference type="ARBA" id="ARBA00038471"/>
    </source>
</evidence>
<evidence type="ECO:0000256" key="1">
    <source>
        <dbReference type="ARBA" id="ARBA00022729"/>
    </source>
</evidence>
<dbReference type="NCBIfam" id="TIGR01614">
    <property type="entry name" value="PME_inhib"/>
    <property type="match status" value="1"/>
</dbReference>
<evidence type="ECO:0000256" key="2">
    <source>
        <dbReference type="ARBA" id="ARBA00023157"/>
    </source>
</evidence>
<dbReference type="InterPro" id="IPR006501">
    <property type="entry name" value="Pectinesterase_inhib_dom"/>
</dbReference>
<dbReference type="GeneID" id="111301949"/>
<gene>
    <name evidence="6" type="primary">LOC111301949</name>
</gene>
<evidence type="ECO:0000313" key="6">
    <source>
        <dbReference type="RefSeq" id="XP_022753649.1"/>
    </source>
</evidence>
<sequence>MTNFRLCLFTFSLIIITFTLQPFQVTSDESTIINVCNKTPDPILCKTCRHSDPKSQTADVRGLASISIACGTRDADKLYTDTNNLYSDTKNPALHNLLDSCW</sequence>
<proteinExistence type="inferred from homology"/>
<dbReference type="PANTHER" id="PTHR36710">
    <property type="entry name" value="PECTINESTERASE INHIBITOR-LIKE"/>
    <property type="match status" value="1"/>
</dbReference>
<dbReference type="OrthoDB" id="978665at2759"/>
<dbReference type="Proteomes" id="UP000515121">
    <property type="component" value="Unplaced"/>
</dbReference>
<protein>
    <submittedName>
        <fullName evidence="6">Cell wall / vacuolar inhibitor of fructosidase 1-like</fullName>
    </submittedName>
</protein>
<evidence type="ECO:0000313" key="5">
    <source>
        <dbReference type="Proteomes" id="UP000515121"/>
    </source>
</evidence>
<dbReference type="RefSeq" id="XP_022753649.1">
    <property type="nucleotide sequence ID" value="XM_022897914.1"/>
</dbReference>
<feature type="signal peptide" evidence="4">
    <location>
        <begin position="1"/>
        <end position="19"/>
    </location>
</feature>